<proteinExistence type="predicted"/>
<protein>
    <submittedName>
        <fullName evidence="1">Uncharacterized protein</fullName>
    </submittedName>
</protein>
<dbReference type="Gramene" id="FCD_00036321-RA">
    <property type="protein sequence ID" value="FCD_00036321-RA:cds"/>
    <property type="gene ID" value="FCD_00036321"/>
</dbReference>
<reference evidence="1" key="1">
    <citation type="submission" date="2023-07" db="EMBL/GenBank/DDBJ databases">
        <title>draft genome sequence of fig (Ficus carica).</title>
        <authorList>
            <person name="Takahashi T."/>
            <person name="Nishimura K."/>
        </authorList>
    </citation>
    <scope>NUCLEOTIDE SEQUENCE</scope>
</reference>
<gene>
    <name evidence="1" type="ORF">TIFTF001_022389</name>
</gene>
<accession>A0AA88DCS0</accession>
<dbReference type="AlphaFoldDB" id="A0AA88DCS0"/>
<comment type="caution">
    <text evidence="1">The sequence shown here is derived from an EMBL/GenBank/DDBJ whole genome shotgun (WGS) entry which is preliminary data.</text>
</comment>
<organism evidence="1 2">
    <name type="scientific">Ficus carica</name>
    <name type="common">Common fig</name>
    <dbReference type="NCBI Taxonomy" id="3494"/>
    <lineage>
        <taxon>Eukaryota</taxon>
        <taxon>Viridiplantae</taxon>
        <taxon>Streptophyta</taxon>
        <taxon>Embryophyta</taxon>
        <taxon>Tracheophyta</taxon>
        <taxon>Spermatophyta</taxon>
        <taxon>Magnoliopsida</taxon>
        <taxon>eudicotyledons</taxon>
        <taxon>Gunneridae</taxon>
        <taxon>Pentapetalae</taxon>
        <taxon>rosids</taxon>
        <taxon>fabids</taxon>
        <taxon>Rosales</taxon>
        <taxon>Moraceae</taxon>
        <taxon>Ficeae</taxon>
        <taxon>Ficus</taxon>
    </lineage>
</organism>
<sequence length="78" mass="8474">MRSSVVGARRRWRRTAKLAAAPVIDWAGVGALENAIFLAKSSTAAVKSHRSSCTGFRDCLGQIVHCCLEIMARFPSIL</sequence>
<evidence type="ECO:0000313" key="1">
    <source>
        <dbReference type="EMBL" id="GMN53245.1"/>
    </source>
</evidence>
<evidence type="ECO:0000313" key="2">
    <source>
        <dbReference type="Proteomes" id="UP001187192"/>
    </source>
</evidence>
<name>A0AA88DCS0_FICCA</name>
<dbReference type="EMBL" id="BTGU01000045">
    <property type="protein sequence ID" value="GMN53245.1"/>
    <property type="molecule type" value="Genomic_DNA"/>
</dbReference>
<keyword evidence="2" id="KW-1185">Reference proteome</keyword>
<dbReference type="Proteomes" id="UP001187192">
    <property type="component" value="Unassembled WGS sequence"/>
</dbReference>